<proteinExistence type="inferred from homology"/>
<dbReference type="InterPro" id="IPR036165">
    <property type="entry name" value="YefM-like_sf"/>
</dbReference>
<comment type="similarity">
    <text evidence="1 2">Belongs to the phD/YefM antitoxin family.</text>
</comment>
<dbReference type="Gene3D" id="3.40.1620.10">
    <property type="entry name" value="YefM-like domain"/>
    <property type="match status" value="1"/>
</dbReference>
<dbReference type="KEGG" id="cwo:Cwoe_0460"/>
<dbReference type="EMBL" id="CP001854">
    <property type="protein sequence ID" value="ADB48896.1"/>
    <property type="molecule type" value="Genomic_DNA"/>
</dbReference>
<reference evidence="4" key="2">
    <citation type="submission" date="2010-01" db="EMBL/GenBank/DDBJ databases">
        <title>The complete genome of Conexibacter woesei DSM 14684.</title>
        <authorList>
            <consortium name="US DOE Joint Genome Institute (JGI-PGF)"/>
            <person name="Lucas S."/>
            <person name="Copeland A."/>
            <person name="Lapidus A."/>
            <person name="Glavina del Rio T."/>
            <person name="Dalin E."/>
            <person name="Tice H."/>
            <person name="Bruce D."/>
            <person name="Goodwin L."/>
            <person name="Pitluck S."/>
            <person name="Kyrpides N."/>
            <person name="Mavromatis K."/>
            <person name="Ivanova N."/>
            <person name="Mikhailova N."/>
            <person name="Chertkov O."/>
            <person name="Brettin T."/>
            <person name="Detter J.C."/>
            <person name="Han C."/>
            <person name="Larimer F."/>
            <person name="Land M."/>
            <person name="Hauser L."/>
            <person name="Markowitz V."/>
            <person name="Cheng J.-F."/>
            <person name="Hugenholtz P."/>
            <person name="Woyke T."/>
            <person name="Wu D."/>
            <person name="Pukall R."/>
            <person name="Steenblock K."/>
            <person name="Schneider S."/>
            <person name="Klenk H.-P."/>
            <person name="Eisen J.A."/>
        </authorList>
    </citation>
    <scope>NUCLEOTIDE SEQUENCE [LARGE SCALE GENOMIC DNA]</scope>
    <source>
        <strain evidence="4">DSM 14684 / CIP 108061 / JCM 11494 / NBRC 100937 / ID131577</strain>
    </source>
</reference>
<dbReference type="Proteomes" id="UP000008229">
    <property type="component" value="Chromosome"/>
</dbReference>
<evidence type="ECO:0000256" key="2">
    <source>
        <dbReference type="RuleBase" id="RU362080"/>
    </source>
</evidence>
<dbReference type="STRING" id="469383.Cwoe_0460"/>
<dbReference type="Pfam" id="PF02604">
    <property type="entry name" value="PhdYeFM_antitox"/>
    <property type="match status" value="1"/>
</dbReference>
<evidence type="ECO:0000256" key="1">
    <source>
        <dbReference type="ARBA" id="ARBA00009981"/>
    </source>
</evidence>
<name>D3F7C5_CONWI</name>
<dbReference type="SUPFAM" id="SSF143120">
    <property type="entry name" value="YefM-like"/>
    <property type="match status" value="1"/>
</dbReference>
<organism evidence="3 4">
    <name type="scientific">Conexibacter woesei (strain DSM 14684 / CCUG 47730 / CIP 108061 / JCM 11494 / NBRC 100937 / ID131577)</name>
    <dbReference type="NCBI Taxonomy" id="469383"/>
    <lineage>
        <taxon>Bacteria</taxon>
        <taxon>Bacillati</taxon>
        <taxon>Actinomycetota</taxon>
        <taxon>Thermoleophilia</taxon>
        <taxon>Solirubrobacterales</taxon>
        <taxon>Conexibacteraceae</taxon>
        <taxon>Conexibacter</taxon>
    </lineage>
</organism>
<dbReference type="AlphaFoldDB" id="D3F7C5"/>
<gene>
    <name evidence="3" type="ordered locus">Cwoe_0460</name>
</gene>
<reference evidence="3 4" key="1">
    <citation type="journal article" date="2010" name="Stand. Genomic Sci.">
        <title>Complete genome sequence of Conexibacter woesei type strain (ID131577).</title>
        <authorList>
            <person name="Pukall R."/>
            <person name="Lapidus A."/>
            <person name="Glavina Del Rio T."/>
            <person name="Copeland A."/>
            <person name="Tice H."/>
            <person name="Cheng J.-F."/>
            <person name="Lucas S."/>
            <person name="Chen F."/>
            <person name="Nolan M."/>
            <person name="Bruce D."/>
            <person name="Goodwin L."/>
            <person name="Pitluck S."/>
            <person name="Mavromatis K."/>
            <person name="Ivanova N."/>
            <person name="Ovchinnikova G."/>
            <person name="Pati A."/>
            <person name="Chen A."/>
            <person name="Palaniappan K."/>
            <person name="Land M."/>
            <person name="Hauser L."/>
            <person name="Chang Y.-J."/>
            <person name="Jeffries C.D."/>
            <person name="Chain P."/>
            <person name="Meincke L."/>
            <person name="Sims D."/>
            <person name="Brettin T."/>
            <person name="Detter J.C."/>
            <person name="Rohde M."/>
            <person name="Goeker M."/>
            <person name="Bristow J."/>
            <person name="Eisen J.A."/>
            <person name="Markowitz V."/>
            <person name="Kyrpides N.C."/>
            <person name="Klenk H.-P."/>
            <person name="Hugenholtz P."/>
        </authorList>
    </citation>
    <scope>NUCLEOTIDE SEQUENCE [LARGE SCALE GENOMIC DNA]</scope>
    <source>
        <strain evidence="4">DSM 14684 / CIP 108061 / JCM 11494 / NBRC 100937 / ID131577</strain>
    </source>
</reference>
<evidence type="ECO:0000313" key="4">
    <source>
        <dbReference type="Proteomes" id="UP000008229"/>
    </source>
</evidence>
<protein>
    <recommendedName>
        <fullName evidence="2">Antitoxin</fullName>
    </recommendedName>
</protein>
<dbReference type="HOGENOM" id="CLU_192071_0_0_11"/>
<comment type="function">
    <text evidence="2">Antitoxin component of a type II toxin-antitoxin (TA) system.</text>
</comment>
<keyword evidence="4" id="KW-1185">Reference proteome</keyword>
<dbReference type="InterPro" id="IPR006442">
    <property type="entry name" value="Antitoxin_Phd/YefM"/>
</dbReference>
<accession>D3F7C5</accession>
<dbReference type="eggNOG" id="COG4118">
    <property type="taxonomic scope" value="Bacteria"/>
</dbReference>
<dbReference type="OrthoDB" id="557859at2"/>
<evidence type="ECO:0000313" key="3">
    <source>
        <dbReference type="EMBL" id="ADB48896.1"/>
    </source>
</evidence>
<sequence>MTEISATEASKRFADVLDAVEHRGEMFTVLRRGRVVATIAPARRGNGADLRRIMTEHPPDDRWAEDLQDLRRFSGAAPTVDPWND</sequence>